<gene>
    <name evidence="2" type="ORF">J3R75_000034</name>
</gene>
<proteinExistence type="predicted"/>
<dbReference type="EMBL" id="JAUSVL010000001">
    <property type="protein sequence ID" value="MDQ0287927.1"/>
    <property type="molecule type" value="Genomic_DNA"/>
</dbReference>
<dbReference type="InterPro" id="IPR016181">
    <property type="entry name" value="Acyl_CoA_acyltransferase"/>
</dbReference>
<dbReference type="Proteomes" id="UP001238163">
    <property type="component" value="Unassembled WGS sequence"/>
</dbReference>
<dbReference type="CDD" id="cd04301">
    <property type="entry name" value="NAT_SF"/>
    <property type="match status" value="1"/>
</dbReference>
<evidence type="ECO:0000313" key="2">
    <source>
        <dbReference type="EMBL" id="MDQ0287927.1"/>
    </source>
</evidence>
<keyword evidence="3" id="KW-1185">Reference proteome</keyword>
<dbReference type="InterPro" id="IPR000182">
    <property type="entry name" value="GNAT_dom"/>
</dbReference>
<protein>
    <submittedName>
        <fullName evidence="2">GNAT superfamily N-acetyltransferase</fullName>
    </submittedName>
</protein>
<dbReference type="RefSeq" id="WP_307259085.1">
    <property type="nucleotide sequence ID" value="NZ_JAUSVL010000001.1"/>
</dbReference>
<dbReference type="GO" id="GO:0016747">
    <property type="term" value="F:acyltransferase activity, transferring groups other than amino-acyl groups"/>
    <property type="evidence" value="ECO:0007669"/>
    <property type="project" value="InterPro"/>
</dbReference>
<organism evidence="2 3">
    <name type="scientific">Oligosphaera ethanolica</name>
    <dbReference type="NCBI Taxonomy" id="760260"/>
    <lineage>
        <taxon>Bacteria</taxon>
        <taxon>Pseudomonadati</taxon>
        <taxon>Lentisphaerota</taxon>
        <taxon>Oligosphaeria</taxon>
        <taxon>Oligosphaerales</taxon>
        <taxon>Oligosphaeraceae</taxon>
        <taxon>Oligosphaera</taxon>
    </lineage>
</organism>
<sequence length="264" mass="29739">MTMTVVDQFTTHCGEVVTIKLIIPPAPTYAKDIRSFLAWIDAENFRSITSRLAGLFHDVSDDRYFFAEIDGEIVGQMWYGWGRHDQPAANFGQVFVAARHRKKGIAERLFAAFSKHFFDNSPPIAAFCTTGSEWVANIYRAGGFRTIAPKAGCGPLYCPKPGQPETFAEFTDNFYRGQCTERALAIPGTMEYRHEIDCVLKFTLIHKGLLPDPFPSFQQAFYDHCDGKGDLQVFMSPHQRPLGWRFTPSDGSAPRGIMHPECKI</sequence>
<evidence type="ECO:0000313" key="3">
    <source>
        <dbReference type="Proteomes" id="UP001238163"/>
    </source>
</evidence>
<dbReference type="PROSITE" id="PS51186">
    <property type="entry name" value="GNAT"/>
    <property type="match status" value="1"/>
</dbReference>
<dbReference type="Pfam" id="PF00583">
    <property type="entry name" value="Acetyltransf_1"/>
    <property type="match status" value="1"/>
</dbReference>
<evidence type="ECO:0000259" key="1">
    <source>
        <dbReference type="PROSITE" id="PS51186"/>
    </source>
</evidence>
<dbReference type="AlphaFoldDB" id="A0AAE3VCE5"/>
<accession>A0AAE3VCE5</accession>
<feature type="domain" description="N-acetyltransferase" evidence="1">
    <location>
        <begin position="21"/>
        <end position="163"/>
    </location>
</feature>
<name>A0AAE3VCE5_9BACT</name>
<dbReference type="Gene3D" id="3.40.630.30">
    <property type="match status" value="1"/>
</dbReference>
<dbReference type="SUPFAM" id="SSF55729">
    <property type="entry name" value="Acyl-CoA N-acyltransferases (Nat)"/>
    <property type="match status" value="1"/>
</dbReference>
<comment type="caution">
    <text evidence="2">The sequence shown here is derived from an EMBL/GenBank/DDBJ whole genome shotgun (WGS) entry which is preliminary data.</text>
</comment>
<reference evidence="2" key="1">
    <citation type="submission" date="2023-07" db="EMBL/GenBank/DDBJ databases">
        <title>Genomic Encyclopedia of Type Strains, Phase IV (KMG-IV): sequencing the most valuable type-strain genomes for metagenomic binning, comparative biology and taxonomic classification.</title>
        <authorList>
            <person name="Goeker M."/>
        </authorList>
    </citation>
    <scope>NUCLEOTIDE SEQUENCE</scope>
    <source>
        <strain evidence="2">DSM 24202</strain>
    </source>
</reference>